<protein>
    <recommendedName>
        <fullName evidence="2">U-box domain-containing protein</fullName>
    </recommendedName>
</protein>
<proteinExistence type="predicted"/>
<dbReference type="InterPro" id="IPR003613">
    <property type="entry name" value="Ubox_domain"/>
</dbReference>
<dbReference type="SMART" id="SM00504">
    <property type="entry name" value="Ubox"/>
    <property type="match status" value="1"/>
</dbReference>
<dbReference type="PANTHER" id="PTHR22849:SF163">
    <property type="entry name" value="U-BOX DOMAIN-CONTAINING PROTEIN"/>
    <property type="match status" value="1"/>
</dbReference>
<dbReference type="PANTHER" id="PTHR22849">
    <property type="entry name" value="WDSAM1 PROTEIN"/>
    <property type="match status" value="1"/>
</dbReference>
<dbReference type="InterPro" id="IPR013083">
    <property type="entry name" value="Znf_RING/FYVE/PHD"/>
</dbReference>
<dbReference type="Proteomes" id="UP001363151">
    <property type="component" value="Unassembled WGS sequence"/>
</dbReference>
<evidence type="ECO:0000259" key="2">
    <source>
        <dbReference type="PROSITE" id="PS51698"/>
    </source>
</evidence>
<evidence type="ECO:0000256" key="1">
    <source>
        <dbReference type="SAM" id="MobiDB-lite"/>
    </source>
</evidence>
<comment type="caution">
    <text evidence="3">The sequence shown here is derived from an EMBL/GenBank/DDBJ whole genome shotgun (WGS) entry which is preliminary data.</text>
</comment>
<reference evidence="3 4" key="1">
    <citation type="submission" date="2024-03" db="EMBL/GenBank/DDBJ databases">
        <title>Aureococcus anophagefferens CCMP1851 and Kratosvirus quantuckense: Draft genome of a second virus-susceptible host strain in the model system.</title>
        <authorList>
            <person name="Chase E."/>
            <person name="Truchon A.R."/>
            <person name="Schepens W."/>
            <person name="Wilhelm S.W."/>
        </authorList>
    </citation>
    <scope>NUCLEOTIDE SEQUENCE [LARGE SCALE GENOMIC DNA]</scope>
    <source>
        <strain evidence="3 4">CCMP1851</strain>
    </source>
</reference>
<sequence length="499" mass="54325">MERRARCDSEECPDDFKCSITLEVMRDPVLLVSSGITYERSSLMEALGRRPGVDPQTNAAFDGPPVVAANVTLKRAIEAWRSRPGRPAEENSPPLTALQWREAQSDPLDWVADVAWEIEGAGSAAALAATSELVLAPERSTRHDVVLHGESTALLPLVSRGIVRVRGREVPRGARRLEGLRLHLRTSGMAFLAKVALSSEVVALVGGNDNLLFALYGGDAARQLLPPPEEAAPMLSPEPPAVVKPAAPPPAVVKARPLPAVVKARPPPAVVKARLPPAVVKAAPPRPPPAVAKRALVVEKEQQLADSERRLEKQLKQLPSGASTDGSRYPPPSMDDSQKRAFMRLVKFLHPSRATELRDAITRRTSRGFVRDAASWTLASVERFRDEPDIKVVRVPKDVDAALVKLRAIHEVRVSDFALETVRDLVLLLEPDAAVEIIQELCEWENIDDADKALDDLISERLKTQTVVWHEVAAPAPASKLELALAAAAKPELESKLEQ</sequence>
<feature type="region of interest" description="Disordered" evidence="1">
    <location>
        <begin position="314"/>
        <end position="336"/>
    </location>
</feature>
<dbReference type="InterPro" id="IPR045185">
    <property type="entry name" value="PUB22/23/24-like"/>
</dbReference>
<dbReference type="EMBL" id="JBBJCI010000251">
    <property type="protein sequence ID" value="KAK7237420.1"/>
    <property type="molecule type" value="Genomic_DNA"/>
</dbReference>
<dbReference type="SUPFAM" id="SSF57850">
    <property type="entry name" value="RING/U-box"/>
    <property type="match status" value="1"/>
</dbReference>
<dbReference type="Pfam" id="PF04564">
    <property type="entry name" value="U-box"/>
    <property type="match status" value="1"/>
</dbReference>
<gene>
    <name evidence="3" type="ORF">SO694_000950116</name>
</gene>
<organism evidence="3 4">
    <name type="scientific">Aureococcus anophagefferens</name>
    <name type="common">Harmful bloom alga</name>
    <dbReference type="NCBI Taxonomy" id="44056"/>
    <lineage>
        <taxon>Eukaryota</taxon>
        <taxon>Sar</taxon>
        <taxon>Stramenopiles</taxon>
        <taxon>Ochrophyta</taxon>
        <taxon>Pelagophyceae</taxon>
        <taxon>Pelagomonadales</taxon>
        <taxon>Pelagomonadaceae</taxon>
        <taxon>Aureococcus</taxon>
    </lineage>
</organism>
<evidence type="ECO:0000313" key="3">
    <source>
        <dbReference type="EMBL" id="KAK7237420.1"/>
    </source>
</evidence>
<accession>A0ABR1FSJ7</accession>
<dbReference type="PROSITE" id="PS51698">
    <property type="entry name" value="U_BOX"/>
    <property type="match status" value="1"/>
</dbReference>
<keyword evidence="4" id="KW-1185">Reference proteome</keyword>
<dbReference type="Gene3D" id="3.30.40.10">
    <property type="entry name" value="Zinc/RING finger domain, C3HC4 (zinc finger)"/>
    <property type="match status" value="1"/>
</dbReference>
<evidence type="ECO:0000313" key="4">
    <source>
        <dbReference type="Proteomes" id="UP001363151"/>
    </source>
</evidence>
<name>A0ABR1FSJ7_AURAN</name>
<feature type="domain" description="U-box" evidence="2">
    <location>
        <begin position="11"/>
        <end position="87"/>
    </location>
</feature>